<proteinExistence type="predicted"/>
<comment type="caution">
    <text evidence="1">The sequence shown here is derived from an EMBL/GenBank/DDBJ whole genome shotgun (WGS) entry which is preliminary data.</text>
</comment>
<evidence type="ECO:0000313" key="2">
    <source>
        <dbReference type="Proteomes" id="UP000186308"/>
    </source>
</evidence>
<accession>A0A8G2FDE8</accession>
<sequence length="58" mass="6737">MNNTKDEVQLLVVGEPTQENRIRYPLNQGYEARIPERWVDPPERVLGPHDGRPRVEGD</sequence>
<evidence type="ECO:0000313" key="1">
    <source>
        <dbReference type="EMBL" id="SIQ82053.1"/>
    </source>
</evidence>
<name>A0A8G2FDE8_ACIRU</name>
<dbReference type="Proteomes" id="UP000186308">
    <property type="component" value="Unassembled WGS sequence"/>
</dbReference>
<reference evidence="1 2" key="1">
    <citation type="submission" date="2017-01" db="EMBL/GenBank/DDBJ databases">
        <authorList>
            <person name="Varghese N."/>
            <person name="Submissions S."/>
        </authorList>
    </citation>
    <scope>NUCLEOTIDE SEQUENCE [LARGE SCALE GENOMIC DNA]</scope>
    <source>
        <strain evidence="1 2">ATCC 35905</strain>
    </source>
</reference>
<dbReference type="AlphaFoldDB" id="A0A8G2FDE8"/>
<gene>
    <name evidence="1" type="ORF">SAMN05421828_11022</name>
</gene>
<dbReference type="EMBL" id="FTNE01000010">
    <property type="protein sequence ID" value="SIQ82053.1"/>
    <property type="molecule type" value="Genomic_DNA"/>
</dbReference>
<organism evidence="1 2">
    <name type="scientific">Acidiphilium rubrum</name>
    <dbReference type="NCBI Taxonomy" id="526"/>
    <lineage>
        <taxon>Bacteria</taxon>
        <taxon>Pseudomonadati</taxon>
        <taxon>Pseudomonadota</taxon>
        <taxon>Alphaproteobacteria</taxon>
        <taxon>Acetobacterales</taxon>
        <taxon>Acidocellaceae</taxon>
        <taxon>Acidiphilium</taxon>
    </lineage>
</organism>
<dbReference type="RefSeq" id="WP_156038178.1">
    <property type="nucleotide sequence ID" value="NZ_FTNE01000010.1"/>
</dbReference>
<keyword evidence="2" id="KW-1185">Reference proteome</keyword>
<protein>
    <submittedName>
        <fullName evidence="1">Uncharacterized protein</fullName>
    </submittedName>
</protein>